<sequence length="189" mass="22038">MKSERAGDLTDHSSRKVSFKKVEKENTPRRLKHHVKEPLLEDMVMVLSPLFLVFMLDLGLTPQTLAQNDAYRGFLRKHYDPSPTGHDDRYCNTMMERRSMTRPCKDTNTFIHGNSNDIRAVCDDRNGEPYRNGLRRSRSPFQVTTCKHRGGSPRPPCRYRAFRANRVIVIRCRDGFPIHLEENFIPPRP</sequence>
<evidence type="ECO:0000256" key="7">
    <source>
        <dbReference type="RuleBase" id="RU000651"/>
    </source>
</evidence>
<name>A0A6B0S913_9CETA</name>
<dbReference type="InterPro" id="IPR023411">
    <property type="entry name" value="RNaseA_AS"/>
</dbReference>
<dbReference type="Pfam" id="PF00074">
    <property type="entry name" value="RnaseA"/>
    <property type="match status" value="1"/>
</dbReference>
<evidence type="ECO:0000313" key="11">
    <source>
        <dbReference type="Proteomes" id="UP000322234"/>
    </source>
</evidence>
<dbReference type="GO" id="GO:0005576">
    <property type="term" value="C:extracellular region"/>
    <property type="evidence" value="ECO:0007669"/>
    <property type="project" value="UniProtKB-SubCell"/>
</dbReference>
<comment type="caution">
    <text evidence="10">The sequence shown here is derived from an EMBL/GenBank/DDBJ whole genome shotgun (WGS) entry which is preliminary data.</text>
</comment>
<dbReference type="SUPFAM" id="SSF54076">
    <property type="entry name" value="RNase A-like"/>
    <property type="match status" value="1"/>
</dbReference>
<dbReference type="PANTHER" id="PTHR11437">
    <property type="entry name" value="RIBONUCLEASE"/>
    <property type="match status" value="1"/>
</dbReference>
<evidence type="ECO:0000259" key="9">
    <source>
        <dbReference type="SMART" id="SM00092"/>
    </source>
</evidence>
<keyword evidence="11" id="KW-1185">Reference proteome</keyword>
<dbReference type="GO" id="GO:0050830">
    <property type="term" value="P:defense response to Gram-positive bacterium"/>
    <property type="evidence" value="ECO:0007669"/>
    <property type="project" value="TreeGrafter"/>
</dbReference>
<dbReference type="Gene3D" id="3.10.130.10">
    <property type="entry name" value="Ribonuclease A-like domain"/>
    <property type="match status" value="1"/>
</dbReference>
<dbReference type="InterPro" id="IPR036816">
    <property type="entry name" value="RNaseA-like_dom_sf"/>
</dbReference>
<evidence type="ECO:0000313" key="10">
    <source>
        <dbReference type="EMBL" id="MXQ98035.1"/>
    </source>
</evidence>
<dbReference type="InterPro" id="IPR001427">
    <property type="entry name" value="RNaseA"/>
</dbReference>
<feature type="compositionally biased region" description="Basic and acidic residues" evidence="8">
    <location>
        <begin position="1"/>
        <end position="28"/>
    </location>
</feature>
<dbReference type="FunFam" id="3.10.130.10:FF:000001">
    <property type="entry name" value="Ribonuclease pancreatic"/>
    <property type="match status" value="1"/>
</dbReference>
<dbReference type="AlphaFoldDB" id="A0A6B0S913"/>
<protein>
    <recommendedName>
        <fullName evidence="9">Ribonuclease A-domain domain-containing protein</fullName>
    </recommendedName>
</protein>
<dbReference type="Proteomes" id="UP000322234">
    <property type="component" value="Unassembled WGS sequence"/>
</dbReference>
<evidence type="ECO:0000256" key="2">
    <source>
        <dbReference type="ARBA" id="ARBA00005600"/>
    </source>
</evidence>
<dbReference type="GO" id="GO:0004540">
    <property type="term" value="F:RNA nuclease activity"/>
    <property type="evidence" value="ECO:0007669"/>
    <property type="project" value="UniProtKB-ARBA"/>
</dbReference>
<dbReference type="GO" id="GO:0003676">
    <property type="term" value="F:nucleic acid binding"/>
    <property type="evidence" value="ECO:0007669"/>
    <property type="project" value="InterPro"/>
</dbReference>
<dbReference type="SMART" id="SM00092">
    <property type="entry name" value="RNAse_Pc"/>
    <property type="match status" value="1"/>
</dbReference>
<evidence type="ECO:0000256" key="4">
    <source>
        <dbReference type="ARBA" id="ARBA00022722"/>
    </source>
</evidence>
<keyword evidence="3" id="KW-0964">Secreted</keyword>
<evidence type="ECO:0000256" key="1">
    <source>
        <dbReference type="ARBA" id="ARBA00004613"/>
    </source>
</evidence>
<dbReference type="GO" id="GO:0004519">
    <property type="term" value="F:endonuclease activity"/>
    <property type="evidence" value="ECO:0007669"/>
    <property type="project" value="UniProtKB-KW"/>
</dbReference>
<accession>A0A6B0S913</accession>
<proteinExistence type="inferred from homology"/>
<keyword evidence="4 7" id="KW-0540">Nuclease</keyword>
<evidence type="ECO:0000256" key="6">
    <source>
        <dbReference type="ARBA" id="ARBA00022801"/>
    </source>
</evidence>
<dbReference type="PROSITE" id="PS00127">
    <property type="entry name" value="RNASE_PANCREATIC"/>
    <property type="match status" value="1"/>
</dbReference>
<keyword evidence="6 7" id="KW-0378">Hydrolase</keyword>
<feature type="domain" description="Ribonuclease A-domain" evidence="9">
    <location>
        <begin position="67"/>
        <end position="184"/>
    </location>
</feature>
<evidence type="ECO:0000256" key="8">
    <source>
        <dbReference type="SAM" id="MobiDB-lite"/>
    </source>
</evidence>
<feature type="region of interest" description="Disordered" evidence="8">
    <location>
        <begin position="1"/>
        <end position="30"/>
    </location>
</feature>
<keyword evidence="5 7" id="KW-0255">Endonuclease</keyword>
<gene>
    <name evidence="10" type="ORF">E5288_WYG020066</name>
</gene>
<dbReference type="InterPro" id="IPR023412">
    <property type="entry name" value="RNaseA_domain"/>
</dbReference>
<evidence type="ECO:0000256" key="3">
    <source>
        <dbReference type="ARBA" id="ARBA00022525"/>
    </source>
</evidence>
<dbReference type="EMBL" id="VBQZ03000215">
    <property type="protein sequence ID" value="MXQ98035.1"/>
    <property type="molecule type" value="Genomic_DNA"/>
</dbReference>
<organism evidence="10 11">
    <name type="scientific">Bos mutus</name>
    <name type="common">wild yak</name>
    <dbReference type="NCBI Taxonomy" id="72004"/>
    <lineage>
        <taxon>Eukaryota</taxon>
        <taxon>Metazoa</taxon>
        <taxon>Chordata</taxon>
        <taxon>Craniata</taxon>
        <taxon>Vertebrata</taxon>
        <taxon>Euteleostomi</taxon>
        <taxon>Mammalia</taxon>
        <taxon>Eutheria</taxon>
        <taxon>Laurasiatheria</taxon>
        <taxon>Artiodactyla</taxon>
        <taxon>Ruminantia</taxon>
        <taxon>Pecora</taxon>
        <taxon>Bovidae</taxon>
        <taxon>Bovinae</taxon>
        <taxon>Bos</taxon>
    </lineage>
</organism>
<dbReference type="PRINTS" id="PR00794">
    <property type="entry name" value="RIBONUCLEASE"/>
</dbReference>
<reference evidence="10" key="1">
    <citation type="submission" date="2019-10" db="EMBL/GenBank/DDBJ databases">
        <title>The sequence and de novo assembly of the wild yak genome.</title>
        <authorList>
            <person name="Liu Y."/>
        </authorList>
    </citation>
    <scope>NUCLEOTIDE SEQUENCE [LARGE SCALE GENOMIC DNA]</scope>
    <source>
        <strain evidence="10">WY2019</strain>
    </source>
</reference>
<dbReference type="CDD" id="cd06265">
    <property type="entry name" value="RNase_A_canonical"/>
    <property type="match status" value="1"/>
</dbReference>
<comment type="subcellular location">
    <subcellularLocation>
        <location evidence="1">Secreted</location>
    </subcellularLocation>
</comment>
<evidence type="ECO:0000256" key="5">
    <source>
        <dbReference type="ARBA" id="ARBA00022759"/>
    </source>
</evidence>
<dbReference type="GO" id="GO:0016787">
    <property type="term" value="F:hydrolase activity"/>
    <property type="evidence" value="ECO:0007669"/>
    <property type="project" value="UniProtKB-KW"/>
</dbReference>
<comment type="similarity">
    <text evidence="2 7">Belongs to the pancreatic ribonuclease family.</text>
</comment>
<dbReference type="PANTHER" id="PTHR11437:SF65">
    <property type="entry name" value="ANGIOGENIN-2"/>
    <property type="match status" value="1"/>
</dbReference>